<organism evidence="1 2">
    <name type="scientific">Ligilactobacillus acidipiscis</name>
    <dbReference type="NCBI Taxonomy" id="89059"/>
    <lineage>
        <taxon>Bacteria</taxon>
        <taxon>Bacillati</taxon>
        <taxon>Bacillota</taxon>
        <taxon>Bacilli</taxon>
        <taxon>Lactobacillales</taxon>
        <taxon>Lactobacillaceae</taxon>
        <taxon>Ligilactobacillus</taxon>
    </lineage>
</organism>
<evidence type="ECO:0000313" key="2">
    <source>
        <dbReference type="Proteomes" id="UP000190935"/>
    </source>
</evidence>
<dbReference type="GeneID" id="95350535"/>
<proteinExistence type="predicted"/>
<gene>
    <name evidence="1" type="ORF">LAC1533_0364</name>
</gene>
<protein>
    <submittedName>
        <fullName evidence="1">Uncharacterized protein</fullName>
    </submittedName>
</protein>
<accession>A0A1K1KLM4</accession>
<dbReference type="EMBL" id="LT630287">
    <property type="protein sequence ID" value="SFV39784.1"/>
    <property type="molecule type" value="Genomic_DNA"/>
</dbReference>
<dbReference type="KEGG" id="laca:LAC1533_0364"/>
<sequence>MIILEFKVPSPKDIYNEAKKKLNEQKKKKKTKEKGPIAVPV</sequence>
<dbReference type="AlphaFoldDB" id="A0A1K1KLM4"/>
<reference evidence="2" key="1">
    <citation type="submission" date="2016-11" db="EMBL/GenBank/DDBJ databases">
        <authorList>
            <person name="Papadimitriou K."/>
        </authorList>
    </citation>
    <scope>NUCLEOTIDE SEQUENCE [LARGE SCALE GENOMIC DNA]</scope>
    <source>
        <strain evidence="2">ACA-DC 1533</strain>
    </source>
</reference>
<dbReference type="Proteomes" id="UP000190935">
    <property type="component" value="Chromosome I"/>
</dbReference>
<dbReference type="RefSeq" id="WP_268869392.1">
    <property type="nucleotide sequence ID" value="NZ_CP113926.1"/>
</dbReference>
<evidence type="ECO:0000313" key="1">
    <source>
        <dbReference type="EMBL" id="SFV39784.1"/>
    </source>
</evidence>
<name>A0A1K1KLM4_9LACO</name>